<keyword evidence="3" id="KW-1185">Reference proteome</keyword>
<dbReference type="AlphaFoldDB" id="A0A858SU29"/>
<sequence length="301" mass="34265">MTGAILARDSDAWMAGIALPHQMCTSEGKLILEVPRDMLIAFTDFISALARIGVTHVESSCHRARVTEPGRITGHHSTRMVRGDGHVLPEYTITWTLTQDDDGIWRVVKSDSALSTDQWADLPHNDLSQFQREDTDSELRLRKVVQTFFSEADNTLLNGHFQDWRRFYKLPLVVEFNNHRMIIKTTRDLRRDFELYRGRFRAEQVTDITRVIRTAELVGDTLLMATYRAHVLSDAGYIMPAWNGAVTMRHENGRWRIVSILNALPCEDWQPVGGPGENATENRVDRPEPAPVTETPTSGRN</sequence>
<gene>
    <name evidence="2" type="ORF">G3256_13890</name>
</gene>
<dbReference type="KEGG" id="rpon:G3256_13890"/>
<dbReference type="Proteomes" id="UP000503308">
    <property type="component" value="Chromosome"/>
</dbReference>
<evidence type="ECO:0000313" key="2">
    <source>
        <dbReference type="EMBL" id="QJF52185.1"/>
    </source>
</evidence>
<dbReference type="EMBL" id="CP048788">
    <property type="protein sequence ID" value="QJF52185.1"/>
    <property type="molecule type" value="Genomic_DNA"/>
</dbReference>
<accession>A0A858SU29</accession>
<feature type="region of interest" description="Disordered" evidence="1">
    <location>
        <begin position="271"/>
        <end position="301"/>
    </location>
</feature>
<evidence type="ECO:0000313" key="3">
    <source>
        <dbReference type="Proteomes" id="UP000503308"/>
    </source>
</evidence>
<protein>
    <recommendedName>
        <fullName evidence="4">SnoaL-like domain-containing protein</fullName>
    </recommendedName>
</protein>
<organism evidence="2 3">
    <name type="scientific">Roseobacter ponti</name>
    <dbReference type="NCBI Taxonomy" id="1891787"/>
    <lineage>
        <taxon>Bacteria</taxon>
        <taxon>Pseudomonadati</taxon>
        <taxon>Pseudomonadota</taxon>
        <taxon>Alphaproteobacteria</taxon>
        <taxon>Rhodobacterales</taxon>
        <taxon>Roseobacteraceae</taxon>
        <taxon>Roseobacter</taxon>
    </lineage>
</organism>
<proteinExistence type="predicted"/>
<evidence type="ECO:0008006" key="4">
    <source>
        <dbReference type="Google" id="ProtNLM"/>
    </source>
</evidence>
<evidence type="ECO:0000256" key="1">
    <source>
        <dbReference type="SAM" id="MobiDB-lite"/>
    </source>
</evidence>
<name>A0A858SU29_9RHOB</name>
<reference evidence="2 3" key="1">
    <citation type="submission" date="2020-02" db="EMBL/GenBank/DDBJ databases">
        <title>Genome sequence of Roseobacter ponti.</title>
        <authorList>
            <person name="Hollensteiner J."/>
            <person name="Schneider D."/>
            <person name="Poehlein A."/>
            <person name="Daniel R."/>
        </authorList>
    </citation>
    <scope>NUCLEOTIDE SEQUENCE [LARGE SCALE GENOMIC DNA]</scope>
    <source>
        <strain evidence="2 3">DSM 106830</strain>
    </source>
</reference>